<evidence type="ECO:0000313" key="2">
    <source>
        <dbReference type="EMBL" id="TDP64205.1"/>
    </source>
</evidence>
<dbReference type="EMBL" id="SNXS01000004">
    <property type="protein sequence ID" value="TDP64205.1"/>
    <property type="molecule type" value="Genomic_DNA"/>
</dbReference>
<comment type="caution">
    <text evidence="2">The sequence shown here is derived from an EMBL/GenBank/DDBJ whole genome shotgun (WGS) entry which is preliminary data.</text>
</comment>
<feature type="signal peptide" evidence="1">
    <location>
        <begin position="1"/>
        <end position="19"/>
    </location>
</feature>
<proteinExistence type="predicted"/>
<evidence type="ECO:0000256" key="1">
    <source>
        <dbReference type="SAM" id="SignalP"/>
    </source>
</evidence>
<evidence type="ECO:0008006" key="4">
    <source>
        <dbReference type="Google" id="ProtNLM"/>
    </source>
</evidence>
<dbReference type="Proteomes" id="UP000295361">
    <property type="component" value="Unassembled WGS sequence"/>
</dbReference>
<keyword evidence="3" id="KW-1185">Reference proteome</keyword>
<dbReference type="RefSeq" id="WP_133702029.1">
    <property type="nucleotide sequence ID" value="NZ_SNXS01000004.1"/>
</dbReference>
<dbReference type="OrthoDB" id="8562564at2"/>
<accession>A0A4R6QMX2</accession>
<keyword evidence="1" id="KW-0732">Signal</keyword>
<sequence>MIKLPALFSVLILAGCASGPPPPDWQMNAKASLERATEAYLSGNTRVEVAEFARARAELARTGRADLLARAELTRCAVRVASLEFDDCPAFAALAQDAQPAERAYANYLAGRATATDATLLPNAQRQLVSGGTAAIAAMPEPLSRLVAAGVLLRSSRAEPALYAMAADTASAQGWSRPLLAWLHLQAQRAEAAADAELAARLRRRIELVLNPVKP</sequence>
<name>A0A4R6QMX2_9BURK</name>
<protein>
    <recommendedName>
        <fullName evidence="4">Lipoprotein</fullName>
    </recommendedName>
</protein>
<gene>
    <name evidence="2" type="ORF">DES47_104494</name>
</gene>
<dbReference type="InParanoid" id="A0A4R6QMX2"/>
<organism evidence="2 3">
    <name type="scientific">Roseateles toxinivorans</name>
    <dbReference type="NCBI Taxonomy" id="270368"/>
    <lineage>
        <taxon>Bacteria</taxon>
        <taxon>Pseudomonadati</taxon>
        <taxon>Pseudomonadota</taxon>
        <taxon>Betaproteobacteria</taxon>
        <taxon>Burkholderiales</taxon>
        <taxon>Sphaerotilaceae</taxon>
        <taxon>Roseateles</taxon>
    </lineage>
</organism>
<reference evidence="2 3" key="1">
    <citation type="submission" date="2019-03" db="EMBL/GenBank/DDBJ databases">
        <title>Genomic Encyclopedia of Type Strains, Phase IV (KMG-IV): sequencing the most valuable type-strain genomes for metagenomic binning, comparative biology and taxonomic classification.</title>
        <authorList>
            <person name="Goeker M."/>
        </authorList>
    </citation>
    <scope>NUCLEOTIDE SEQUENCE [LARGE SCALE GENOMIC DNA]</scope>
    <source>
        <strain evidence="2 3">DSM 16998</strain>
    </source>
</reference>
<evidence type="ECO:0000313" key="3">
    <source>
        <dbReference type="Proteomes" id="UP000295361"/>
    </source>
</evidence>
<dbReference type="PROSITE" id="PS51257">
    <property type="entry name" value="PROKAR_LIPOPROTEIN"/>
    <property type="match status" value="1"/>
</dbReference>
<dbReference type="AlphaFoldDB" id="A0A4R6QMX2"/>
<feature type="chain" id="PRO_5020632418" description="Lipoprotein" evidence="1">
    <location>
        <begin position="20"/>
        <end position="215"/>
    </location>
</feature>